<accession>A0ABP6NHD0</accession>
<sequence>MVSKAQEAAQATEQVADGADVEALVDTAAVVRSEDVEQDECYTF</sequence>
<protein>
    <submittedName>
        <fullName evidence="1">Uncharacterized protein</fullName>
    </submittedName>
</protein>
<comment type="caution">
    <text evidence="1">The sequence shown here is derived from an EMBL/GenBank/DDBJ whole genome shotgun (WGS) entry which is preliminary data.</text>
</comment>
<proteinExistence type="predicted"/>
<reference evidence="2" key="1">
    <citation type="journal article" date="2019" name="Int. J. Syst. Evol. Microbiol.">
        <title>The Global Catalogue of Microorganisms (GCM) 10K type strain sequencing project: providing services to taxonomists for standard genome sequencing and annotation.</title>
        <authorList>
            <consortium name="The Broad Institute Genomics Platform"/>
            <consortium name="The Broad Institute Genome Sequencing Center for Infectious Disease"/>
            <person name="Wu L."/>
            <person name="Ma J."/>
        </authorList>
    </citation>
    <scope>NUCLEOTIDE SEQUENCE [LARGE SCALE GENOMIC DNA]</scope>
    <source>
        <strain evidence="2">JCM 11574</strain>
    </source>
</reference>
<keyword evidence="2" id="KW-1185">Reference proteome</keyword>
<dbReference type="EMBL" id="BAAAVM010000042">
    <property type="protein sequence ID" value="GAA3146167.1"/>
    <property type="molecule type" value="Genomic_DNA"/>
</dbReference>
<organism evidence="1 2">
    <name type="scientific">Streptomyces rameus</name>
    <dbReference type="NCBI Taxonomy" id="68261"/>
    <lineage>
        <taxon>Bacteria</taxon>
        <taxon>Bacillati</taxon>
        <taxon>Actinomycetota</taxon>
        <taxon>Actinomycetes</taxon>
        <taxon>Kitasatosporales</taxon>
        <taxon>Streptomycetaceae</taxon>
        <taxon>Streptomyces</taxon>
    </lineage>
</organism>
<name>A0ABP6NHD0_9ACTN</name>
<dbReference type="Proteomes" id="UP001500893">
    <property type="component" value="Unassembled WGS sequence"/>
</dbReference>
<gene>
    <name evidence="1" type="ORF">GCM10010521_36600</name>
</gene>
<evidence type="ECO:0000313" key="1">
    <source>
        <dbReference type="EMBL" id="GAA3146167.1"/>
    </source>
</evidence>
<evidence type="ECO:0000313" key="2">
    <source>
        <dbReference type="Proteomes" id="UP001500893"/>
    </source>
</evidence>
<dbReference type="RefSeq" id="WP_345052918.1">
    <property type="nucleotide sequence ID" value="NZ_BAAAVM010000042.1"/>
</dbReference>